<comment type="caution">
    <text evidence="10">The sequence shown here is derived from an EMBL/GenBank/DDBJ whole genome shotgun (WGS) entry which is preliminary data.</text>
</comment>
<evidence type="ECO:0000313" key="10">
    <source>
        <dbReference type="EMBL" id="KGJ54965.1"/>
    </source>
</evidence>
<evidence type="ECO:0000256" key="3">
    <source>
        <dbReference type="ARBA" id="ARBA00022618"/>
    </source>
</evidence>
<proteinExistence type="predicted"/>
<dbReference type="InterPro" id="IPR013685">
    <property type="entry name" value="POTRA_FtsQ_type"/>
</dbReference>
<name>A0A099IBD1_CLOIN</name>
<accession>A0A099IBD1</accession>
<dbReference type="AlphaFoldDB" id="A0A099IBD1"/>
<evidence type="ECO:0000313" key="11">
    <source>
        <dbReference type="Proteomes" id="UP000030008"/>
    </source>
</evidence>
<evidence type="ECO:0000259" key="9">
    <source>
        <dbReference type="PROSITE" id="PS51779"/>
    </source>
</evidence>
<dbReference type="InterPro" id="IPR034746">
    <property type="entry name" value="POTRA"/>
</dbReference>
<evidence type="ECO:0000256" key="1">
    <source>
        <dbReference type="ARBA" id="ARBA00004370"/>
    </source>
</evidence>
<dbReference type="Proteomes" id="UP000030008">
    <property type="component" value="Unassembled WGS sequence"/>
</dbReference>
<feature type="transmembrane region" description="Helical" evidence="8">
    <location>
        <begin position="35"/>
        <end position="51"/>
    </location>
</feature>
<keyword evidence="3 10" id="KW-0132">Cell division</keyword>
<keyword evidence="7" id="KW-0131">Cell cycle</keyword>
<organism evidence="10 11">
    <name type="scientific">Clostridium innocuum</name>
    <dbReference type="NCBI Taxonomy" id="1522"/>
    <lineage>
        <taxon>Bacteria</taxon>
        <taxon>Bacillati</taxon>
        <taxon>Bacillota</taxon>
        <taxon>Clostridia</taxon>
        <taxon>Eubacteriales</taxon>
        <taxon>Clostridiaceae</taxon>
        <taxon>Clostridium</taxon>
    </lineage>
</organism>
<evidence type="ECO:0000256" key="5">
    <source>
        <dbReference type="ARBA" id="ARBA00022989"/>
    </source>
</evidence>
<evidence type="ECO:0000256" key="4">
    <source>
        <dbReference type="ARBA" id="ARBA00022692"/>
    </source>
</evidence>
<dbReference type="Gene3D" id="3.40.50.10960">
    <property type="match status" value="1"/>
</dbReference>
<evidence type="ECO:0000256" key="6">
    <source>
        <dbReference type="ARBA" id="ARBA00023136"/>
    </source>
</evidence>
<protein>
    <submittedName>
        <fullName evidence="10">Cell division protein FtsQ</fullName>
    </submittedName>
</protein>
<reference evidence="10 11" key="1">
    <citation type="submission" date="2014-08" db="EMBL/GenBank/DDBJ databases">
        <title>Clostridium innocuum, an unnegligible vancomycin-resistant pathogen causing extra-intestinal infections.</title>
        <authorList>
            <person name="Feng Y."/>
            <person name="Chiu C.-H."/>
        </authorList>
    </citation>
    <scope>NUCLEOTIDE SEQUENCE [LARGE SCALE GENOMIC DNA]</scope>
    <source>
        <strain evidence="10 11">AN88</strain>
    </source>
</reference>
<dbReference type="PANTHER" id="PTHR37820:SF1">
    <property type="entry name" value="CELL DIVISION PROTEIN FTSQ"/>
    <property type="match status" value="1"/>
</dbReference>
<keyword evidence="2" id="KW-1003">Cell membrane</keyword>
<dbReference type="InterPro" id="IPR050487">
    <property type="entry name" value="FtsQ_DivIB"/>
</dbReference>
<dbReference type="EMBL" id="JQIF01000002">
    <property type="protein sequence ID" value="KGJ54965.1"/>
    <property type="molecule type" value="Genomic_DNA"/>
</dbReference>
<comment type="subcellular location">
    <subcellularLocation>
        <location evidence="1">Membrane</location>
    </subcellularLocation>
</comment>
<dbReference type="Pfam" id="PF08478">
    <property type="entry name" value="POTRA_1"/>
    <property type="match status" value="1"/>
</dbReference>
<evidence type="ECO:0000256" key="2">
    <source>
        <dbReference type="ARBA" id="ARBA00022475"/>
    </source>
</evidence>
<dbReference type="PANTHER" id="PTHR37820">
    <property type="entry name" value="CELL DIVISION PROTEIN DIVIB"/>
    <property type="match status" value="1"/>
</dbReference>
<evidence type="ECO:0000256" key="8">
    <source>
        <dbReference type="SAM" id="Phobius"/>
    </source>
</evidence>
<keyword evidence="5 8" id="KW-1133">Transmembrane helix</keyword>
<gene>
    <name evidence="10" type="ORF">CIAN88_00760</name>
</gene>
<dbReference type="RefSeq" id="WP_044903409.1">
    <property type="nucleotide sequence ID" value="NZ_JQIF01000002.1"/>
</dbReference>
<feature type="domain" description="POTRA" evidence="9">
    <location>
        <begin position="54"/>
        <end position="122"/>
    </location>
</feature>
<dbReference type="GO" id="GO:0051301">
    <property type="term" value="P:cell division"/>
    <property type="evidence" value="ECO:0007669"/>
    <property type="project" value="UniProtKB-KW"/>
</dbReference>
<evidence type="ECO:0000256" key="7">
    <source>
        <dbReference type="ARBA" id="ARBA00023306"/>
    </source>
</evidence>
<keyword evidence="6 8" id="KW-0472">Membrane</keyword>
<dbReference type="GO" id="GO:0005886">
    <property type="term" value="C:plasma membrane"/>
    <property type="evidence" value="ECO:0007669"/>
    <property type="project" value="TreeGrafter"/>
</dbReference>
<sequence length="259" mass="29645">MEDINDLLYDDVEAKYLALQNKKKNRRKKKRKKRLLILLVALALAALYFISDFSKVKSLDVRGNSFYTKQMVLQKAGLTYDSRYIVIPRFYLEWKLEKDDLIEAATVHKELDGAITIEVKEKSIVGYYIDNGKNYALVNNGSSLVIDSAMLDTIVNYPLVDGFTAAERKKLAKSFGGKQKVEDSIVQMISEMVPYETSYDKHMVKIIMQDGNTIFTSYESMPLLNDYLGTLKRLKKSNVCLWPDAATHSIHNENCSKKE</sequence>
<keyword evidence="4 8" id="KW-0812">Transmembrane</keyword>
<dbReference type="PROSITE" id="PS51779">
    <property type="entry name" value="POTRA"/>
    <property type="match status" value="1"/>
</dbReference>